<accession>A0A0A9AIZ2</accession>
<proteinExistence type="predicted"/>
<evidence type="ECO:0000313" key="1">
    <source>
        <dbReference type="EMBL" id="JAD51634.1"/>
    </source>
</evidence>
<reference evidence="1" key="2">
    <citation type="journal article" date="2015" name="Data Brief">
        <title>Shoot transcriptome of the giant reed, Arundo donax.</title>
        <authorList>
            <person name="Barrero R.A."/>
            <person name="Guerrero F.D."/>
            <person name="Moolhuijzen P."/>
            <person name="Goolsby J.A."/>
            <person name="Tidwell J."/>
            <person name="Bellgard S.E."/>
            <person name="Bellgard M.I."/>
        </authorList>
    </citation>
    <scope>NUCLEOTIDE SEQUENCE</scope>
    <source>
        <tissue evidence="1">Shoot tissue taken approximately 20 cm above the soil surface</tissue>
    </source>
</reference>
<sequence>MLYSFTHKICSASN</sequence>
<name>A0A0A9AIZ2_ARUDO</name>
<dbReference type="EMBL" id="GBRH01246261">
    <property type="protein sequence ID" value="JAD51634.1"/>
    <property type="molecule type" value="Transcribed_RNA"/>
</dbReference>
<protein>
    <submittedName>
        <fullName evidence="1">Uncharacterized protein</fullName>
    </submittedName>
</protein>
<reference evidence="1" key="1">
    <citation type="submission" date="2014-09" db="EMBL/GenBank/DDBJ databases">
        <authorList>
            <person name="Magalhaes I.L.F."/>
            <person name="Oliveira U."/>
            <person name="Santos F.R."/>
            <person name="Vidigal T.H.D.A."/>
            <person name="Brescovit A.D."/>
            <person name="Santos A.J."/>
        </authorList>
    </citation>
    <scope>NUCLEOTIDE SEQUENCE</scope>
    <source>
        <tissue evidence="1">Shoot tissue taken approximately 20 cm above the soil surface</tissue>
    </source>
</reference>
<organism evidence="1">
    <name type="scientific">Arundo donax</name>
    <name type="common">Giant reed</name>
    <name type="synonym">Donax arundinaceus</name>
    <dbReference type="NCBI Taxonomy" id="35708"/>
    <lineage>
        <taxon>Eukaryota</taxon>
        <taxon>Viridiplantae</taxon>
        <taxon>Streptophyta</taxon>
        <taxon>Embryophyta</taxon>
        <taxon>Tracheophyta</taxon>
        <taxon>Spermatophyta</taxon>
        <taxon>Magnoliopsida</taxon>
        <taxon>Liliopsida</taxon>
        <taxon>Poales</taxon>
        <taxon>Poaceae</taxon>
        <taxon>PACMAD clade</taxon>
        <taxon>Arundinoideae</taxon>
        <taxon>Arundineae</taxon>
        <taxon>Arundo</taxon>
    </lineage>
</organism>